<dbReference type="Proteomes" id="UP001145742">
    <property type="component" value="Unassembled WGS sequence"/>
</dbReference>
<dbReference type="EMBL" id="WHWB01031782">
    <property type="protein sequence ID" value="KAJ7427908.1"/>
    <property type="molecule type" value="Genomic_DNA"/>
</dbReference>
<evidence type="ECO:0000313" key="3">
    <source>
        <dbReference type="Proteomes" id="UP001145742"/>
    </source>
</evidence>
<gene>
    <name evidence="2" type="ORF">WISP_02705</name>
</gene>
<reference evidence="2" key="1">
    <citation type="submission" date="2019-10" db="EMBL/GenBank/DDBJ databases">
        <authorList>
            <person name="Soares A.E.R."/>
            <person name="Aleixo A."/>
            <person name="Schneider P."/>
            <person name="Miyaki C.Y."/>
            <person name="Schneider M.P."/>
            <person name="Mello C."/>
            <person name="Vasconcelos A.T.R."/>
        </authorList>
    </citation>
    <scope>NUCLEOTIDE SEQUENCE</scope>
    <source>
        <tissue evidence="2">Muscle</tissue>
    </source>
</reference>
<name>A0ABQ9DZJ3_9PASS</name>
<feature type="region of interest" description="Disordered" evidence="1">
    <location>
        <begin position="97"/>
        <end position="119"/>
    </location>
</feature>
<evidence type="ECO:0000313" key="2">
    <source>
        <dbReference type="EMBL" id="KAJ7427908.1"/>
    </source>
</evidence>
<feature type="compositionally biased region" description="Polar residues" evidence="1">
    <location>
        <begin position="98"/>
        <end position="119"/>
    </location>
</feature>
<evidence type="ECO:0000256" key="1">
    <source>
        <dbReference type="SAM" id="MobiDB-lite"/>
    </source>
</evidence>
<protein>
    <submittedName>
        <fullName evidence="2">Uncharacterized protein</fullName>
    </submittedName>
</protein>
<keyword evidence="3" id="KW-1185">Reference proteome</keyword>
<organism evidence="2 3">
    <name type="scientific">Willisornis vidua</name>
    <name type="common">Xingu scale-backed antbird</name>
    <dbReference type="NCBI Taxonomy" id="1566151"/>
    <lineage>
        <taxon>Eukaryota</taxon>
        <taxon>Metazoa</taxon>
        <taxon>Chordata</taxon>
        <taxon>Craniata</taxon>
        <taxon>Vertebrata</taxon>
        <taxon>Euteleostomi</taxon>
        <taxon>Archelosauria</taxon>
        <taxon>Archosauria</taxon>
        <taxon>Dinosauria</taxon>
        <taxon>Saurischia</taxon>
        <taxon>Theropoda</taxon>
        <taxon>Coelurosauria</taxon>
        <taxon>Aves</taxon>
        <taxon>Neognathae</taxon>
        <taxon>Neoaves</taxon>
        <taxon>Telluraves</taxon>
        <taxon>Australaves</taxon>
        <taxon>Passeriformes</taxon>
        <taxon>Thamnophilidae</taxon>
        <taxon>Willisornis</taxon>
    </lineage>
</organism>
<accession>A0ABQ9DZJ3</accession>
<comment type="caution">
    <text evidence="2">The sequence shown here is derived from an EMBL/GenBank/DDBJ whole genome shotgun (WGS) entry which is preliminary data.</text>
</comment>
<proteinExistence type="predicted"/>
<sequence length="119" mass="12871">MDMPALGNDMVKVAKAQQSRVAIGTMMLPRREFAPREGSQQQNLDPVNLGCSPRVQQCLLLEPAVDSDSKTRDFKEGEVYLSADSLSTAGLEIHPEIQISSFGNKTGSATPCSTSSKDR</sequence>